<dbReference type="Gene3D" id="2.60.40.2000">
    <property type="match status" value="1"/>
</dbReference>
<dbReference type="EMBL" id="DXFX01000084">
    <property type="protein sequence ID" value="HIX08154.1"/>
    <property type="molecule type" value="Genomic_DNA"/>
</dbReference>
<accession>A0A9D2AFS6</accession>
<evidence type="ECO:0000313" key="2">
    <source>
        <dbReference type="Proteomes" id="UP000824204"/>
    </source>
</evidence>
<reference evidence="1" key="2">
    <citation type="submission" date="2021-04" db="EMBL/GenBank/DDBJ databases">
        <authorList>
            <person name="Gilroy R."/>
        </authorList>
    </citation>
    <scope>NUCLEOTIDE SEQUENCE</scope>
    <source>
        <strain evidence="1">811</strain>
    </source>
</reference>
<dbReference type="Pfam" id="PF07873">
    <property type="entry name" value="YabP"/>
    <property type="match status" value="1"/>
</dbReference>
<comment type="caution">
    <text evidence="1">The sequence shown here is derived from an EMBL/GenBank/DDBJ whole genome shotgun (WGS) entry which is preliminary data.</text>
</comment>
<name>A0A9D2AFS6_9FIRM</name>
<sequence length="84" mass="9029">MEEKVQTALIEQQKKITMTGVESVDSFTEKQITLSVCGGRAVIAGEGLKIISFSQSGGGFCATGKISGVQFTEKRQKISKRLFG</sequence>
<organism evidence="1 2">
    <name type="scientific">Candidatus Borkfalkia faecipullorum</name>
    <dbReference type="NCBI Taxonomy" id="2838510"/>
    <lineage>
        <taxon>Bacteria</taxon>
        <taxon>Bacillati</taxon>
        <taxon>Bacillota</taxon>
        <taxon>Clostridia</taxon>
        <taxon>Christensenellales</taxon>
        <taxon>Christensenellaceae</taxon>
        <taxon>Candidatus Borkfalkia</taxon>
    </lineage>
</organism>
<dbReference type="InterPro" id="IPR022476">
    <property type="entry name" value="Spore_YabP/YqfC"/>
</dbReference>
<evidence type="ECO:0000313" key="1">
    <source>
        <dbReference type="EMBL" id="HIX08154.1"/>
    </source>
</evidence>
<dbReference type="InterPro" id="IPR038705">
    <property type="entry name" value="YabP_sf"/>
</dbReference>
<proteinExistence type="predicted"/>
<protein>
    <submittedName>
        <fullName evidence="1">YabP/YqfC family sporulation protein</fullName>
    </submittedName>
</protein>
<dbReference type="Proteomes" id="UP000824204">
    <property type="component" value="Unassembled WGS sequence"/>
</dbReference>
<gene>
    <name evidence="1" type="ORF">H9741_06775</name>
</gene>
<reference evidence="1" key="1">
    <citation type="journal article" date="2021" name="PeerJ">
        <title>Extensive microbial diversity within the chicken gut microbiome revealed by metagenomics and culture.</title>
        <authorList>
            <person name="Gilroy R."/>
            <person name="Ravi A."/>
            <person name="Getino M."/>
            <person name="Pursley I."/>
            <person name="Horton D.L."/>
            <person name="Alikhan N.F."/>
            <person name="Baker D."/>
            <person name="Gharbi K."/>
            <person name="Hall N."/>
            <person name="Watson M."/>
            <person name="Adriaenssens E.M."/>
            <person name="Foster-Nyarko E."/>
            <person name="Jarju S."/>
            <person name="Secka A."/>
            <person name="Antonio M."/>
            <person name="Oren A."/>
            <person name="Chaudhuri R.R."/>
            <person name="La Ragione R."/>
            <person name="Hildebrand F."/>
            <person name="Pallen M.J."/>
        </authorList>
    </citation>
    <scope>NUCLEOTIDE SEQUENCE</scope>
    <source>
        <strain evidence="1">811</strain>
    </source>
</reference>
<dbReference type="AlphaFoldDB" id="A0A9D2AFS6"/>